<evidence type="ECO:0000259" key="2">
    <source>
        <dbReference type="Pfam" id="PF07282"/>
    </source>
</evidence>
<dbReference type="Proteomes" id="UP000244066">
    <property type="component" value="Unassembled WGS sequence"/>
</dbReference>
<dbReference type="AlphaFoldDB" id="A0A2R7Y6B1"/>
<protein>
    <recommendedName>
        <fullName evidence="2">Cas12f1-like TNB domain-containing protein</fullName>
    </recommendedName>
</protein>
<evidence type="ECO:0000313" key="3">
    <source>
        <dbReference type="EMBL" id="PUA33055.1"/>
    </source>
</evidence>
<comment type="caution">
    <text evidence="3">The sequence shown here is derived from an EMBL/GenBank/DDBJ whole genome shotgun (WGS) entry which is preliminary data.</text>
</comment>
<name>A0A2R7Y6B1_9ARCH</name>
<reference evidence="3 4" key="1">
    <citation type="submission" date="2017-04" db="EMBL/GenBank/DDBJ databases">
        <title>Draft Aigarchaeota genome from a New Zealand hot spring.</title>
        <authorList>
            <person name="Reysenbach A.-L."/>
            <person name="Donaho J.A."/>
            <person name="Gerhart J."/>
            <person name="Kelley J.F."/>
            <person name="Kouba K."/>
            <person name="Podar M."/>
            <person name="Stott M."/>
        </authorList>
    </citation>
    <scope>NUCLEOTIDE SEQUENCE [LARGE SCALE GENOMIC DNA]</scope>
    <source>
        <strain evidence="3">NZ13_MG1</strain>
    </source>
</reference>
<proteinExistence type="predicted"/>
<evidence type="ECO:0000313" key="4">
    <source>
        <dbReference type="Proteomes" id="UP000244066"/>
    </source>
</evidence>
<dbReference type="EMBL" id="NDWU01000005">
    <property type="protein sequence ID" value="PUA33055.1"/>
    <property type="molecule type" value="Genomic_DNA"/>
</dbReference>
<keyword evidence="1" id="KW-0238">DNA-binding</keyword>
<accession>A0A2R7Y6B1</accession>
<dbReference type="GO" id="GO:0003677">
    <property type="term" value="F:DNA binding"/>
    <property type="evidence" value="ECO:0007669"/>
    <property type="project" value="UniProtKB-KW"/>
</dbReference>
<evidence type="ECO:0000256" key="1">
    <source>
        <dbReference type="ARBA" id="ARBA00023125"/>
    </source>
</evidence>
<gene>
    <name evidence="3" type="ORF">B9J98_03020</name>
</gene>
<feature type="domain" description="Cas12f1-like TNB" evidence="2">
    <location>
        <begin position="10"/>
        <end position="51"/>
    </location>
</feature>
<dbReference type="Pfam" id="PF07282">
    <property type="entry name" value="Cas12f1-like_TNB"/>
    <property type="match status" value="1"/>
</dbReference>
<dbReference type="InterPro" id="IPR010095">
    <property type="entry name" value="Cas12f1-like_TNB"/>
</dbReference>
<sequence>MEVRYLPKKDVKNTSKTCHGCGHVAQVKGREFRRPRCGLIYNRDLNACVNVANASR</sequence>
<organism evidence="3 4">
    <name type="scientific">Candidatus Terraquivivens tikiterensis</name>
    <dbReference type="NCBI Taxonomy" id="1980982"/>
    <lineage>
        <taxon>Archaea</taxon>
        <taxon>Nitrososphaerota</taxon>
        <taxon>Candidatus Wolframiiraptoraceae</taxon>
        <taxon>Candidatus Terraquivivens</taxon>
    </lineage>
</organism>